<reference evidence="1 2" key="1">
    <citation type="submission" date="2020-02" db="EMBL/GenBank/DDBJ databases">
        <title>Draft genome sequence of Haematococcus lacustris strain NIES-144.</title>
        <authorList>
            <person name="Morimoto D."/>
            <person name="Nakagawa S."/>
            <person name="Yoshida T."/>
            <person name="Sawayama S."/>
        </authorList>
    </citation>
    <scope>NUCLEOTIDE SEQUENCE [LARGE SCALE GENOMIC DNA]</scope>
    <source>
        <strain evidence="1 2">NIES-144</strain>
    </source>
</reference>
<sequence length="333" mass="36511">MLFNGGPHVVGRYDSFWRASLLYAVAKRHLEAEAGLVKQALERLMAAASTALASGDELMPLEALLVVVEPHLSPASPTTSPAPLPEELPIKAWLQMADWSWLLGSKLRAGKVDMDSDGSTAPDEYSWGAGQWTQLLSLWINCPPFKILFLQCLAEQHQRMVPKDLVANERSSSTSSGEEGSQAVLKPELGAAVAASGVEGQAEEEGHQQLDPQALHSGSADLTGPHEAELELALALLRMGLHSNLFEGGAPLQPDLQQRLVQWGRWEWATAVWEVYLDPKWARQRLRLYGAQHRALEQFFKKLEKDMAEVSMERHGHAKQLVVFFGAAGIGTG</sequence>
<accession>A0A699ZPV2</accession>
<feature type="non-terminal residue" evidence="1">
    <location>
        <position position="333"/>
    </location>
</feature>
<comment type="caution">
    <text evidence="1">The sequence shown here is derived from an EMBL/GenBank/DDBJ whole genome shotgun (WGS) entry which is preliminary data.</text>
</comment>
<protein>
    <submittedName>
        <fullName evidence="1">Uncharacterized protein</fullName>
    </submittedName>
</protein>
<dbReference type="EMBL" id="BLLF01001880">
    <property type="protein sequence ID" value="GFH21679.1"/>
    <property type="molecule type" value="Genomic_DNA"/>
</dbReference>
<keyword evidence="2" id="KW-1185">Reference proteome</keyword>
<proteinExistence type="predicted"/>
<dbReference type="AlphaFoldDB" id="A0A699ZPV2"/>
<evidence type="ECO:0000313" key="2">
    <source>
        <dbReference type="Proteomes" id="UP000485058"/>
    </source>
</evidence>
<organism evidence="1 2">
    <name type="scientific">Haematococcus lacustris</name>
    <name type="common">Green alga</name>
    <name type="synonym">Haematococcus pluvialis</name>
    <dbReference type="NCBI Taxonomy" id="44745"/>
    <lineage>
        <taxon>Eukaryota</taxon>
        <taxon>Viridiplantae</taxon>
        <taxon>Chlorophyta</taxon>
        <taxon>core chlorophytes</taxon>
        <taxon>Chlorophyceae</taxon>
        <taxon>CS clade</taxon>
        <taxon>Chlamydomonadales</taxon>
        <taxon>Haematococcaceae</taxon>
        <taxon>Haematococcus</taxon>
    </lineage>
</organism>
<feature type="non-terminal residue" evidence="1">
    <location>
        <position position="1"/>
    </location>
</feature>
<dbReference type="Proteomes" id="UP000485058">
    <property type="component" value="Unassembled WGS sequence"/>
</dbReference>
<name>A0A699ZPV2_HAELA</name>
<gene>
    <name evidence="1" type="ORF">HaLaN_19032</name>
</gene>
<evidence type="ECO:0000313" key="1">
    <source>
        <dbReference type="EMBL" id="GFH21679.1"/>
    </source>
</evidence>